<feature type="region of interest" description="Disordered" evidence="1">
    <location>
        <begin position="1"/>
        <end position="78"/>
    </location>
</feature>
<protein>
    <submittedName>
        <fullName evidence="2">Uncharacterized protein</fullName>
    </submittedName>
</protein>
<proteinExistence type="predicted"/>
<dbReference type="Proteomes" id="UP000315842">
    <property type="component" value="Unassembled WGS sequence"/>
</dbReference>
<evidence type="ECO:0000313" key="2">
    <source>
        <dbReference type="EMBL" id="GEA81250.1"/>
    </source>
</evidence>
<accession>A0A4Y3KEA2</accession>
<name>A0A4Y3KEA2_CELUD</name>
<evidence type="ECO:0000256" key="1">
    <source>
        <dbReference type="SAM" id="MobiDB-lite"/>
    </source>
</evidence>
<comment type="caution">
    <text evidence="2">The sequence shown here is derived from an EMBL/GenBank/DDBJ whole genome shotgun (WGS) entry which is preliminary data.</text>
</comment>
<gene>
    <name evidence="2" type="ORF">CUD01_16940</name>
</gene>
<reference evidence="2 3" key="1">
    <citation type="submission" date="2019-06" db="EMBL/GenBank/DDBJ databases">
        <title>Whole genome shotgun sequence of Cellulomonas uda NBRC 3747.</title>
        <authorList>
            <person name="Hosoyama A."/>
            <person name="Uohara A."/>
            <person name="Ohji S."/>
            <person name="Ichikawa N."/>
        </authorList>
    </citation>
    <scope>NUCLEOTIDE SEQUENCE [LARGE SCALE GENOMIC DNA]</scope>
    <source>
        <strain evidence="2 3">NBRC 3747</strain>
    </source>
</reference>
<dbReference type="EMBL" id="BJLP01000025">
    <property type="protein sequence ID" value="GEA81250.1"/>
    <property type="molecule type" value="Genomic_DNA"/>
</dbReference>
<keyword evidence="3" id="KW-1185">Reference proteome</keyword>
<dbReference type="AlphaFoldDB" id="A0A4Y3KEA2"/>
<evidence type="ECO:0000313" key="3">
    <source>
        <dbReference type="Proteomes" id="UP000315842"/>
    </source>
</evidence>
<organism evidence="2 3">
    <name type="scientific">Cellulomonas uda</name>
    <dbReference type="NCBI Taxonomy" id="1714"/>
    <lineage>
        <taxon>Bacteria</taxon>
        <taxon>Bacillati</taxon>
        <taxon>Actinomycetota</taxon>
        <taxon>Actinomycetes</taxon>
        <taxon>Micrococcales</taxon>
        <taxon>Cellulomonadaceae</taxon>
        <taxon>Cellulomonas</taxon>
    </lineage>
</organism>
<sequence>MAHDHDGRSLGRGVGHGKASEGAALPGVGPGGIGHKGLTDANPAGTVRTGSDGVNRLAGAARGRTTGVLPDDQECDER</sequence>